<proteinExistence type="predicted"/>
<dbReference type="EMBL" id="CAMAPF010000021">
    <property type="protein sequence ID" value="CAH9071493.1"/>
    <property type="molecule type" value="Genomic_DNA"/>
</dbReference>
<sequence>MARAGLLGGCLPSTAAATTSLRKHQSPPKSLPLKGIFNQKSAVRIRCCLSPPSGYLLPRVGKLLTVAPYYLSDQVVKLFCGDNYGARYLAFAIDLVDKHQRLYKKLKPTVDKFFQLDLSNDPSYIDDCIEILLGNEDCWICTHSMENPASKLAEAFGRSYDYKFDDICARKNSKNTVKCTKLSFILFFGEKAPCPNVKTRDDFKNLLLQLLGTQSYVVTMRAMCYSFTGDAEMVETALNH</sequence>
<dbReference type="Proteomes" id="UP001152523">
    <property type="component" value="Unassembled WGS sequence"/>
</dbReference>
<evidence type="ECO:0000313" key="2">
    <source>
        <dbReference type="Proteomes" id="UP001152523"/>
    </source>
</evidence>
<keyword evidence="2" id="KW-1185">Reference proteome</keyword>
<organism evidence="1 2">
    <name type="scientific">Cuscuta epithymum</name>
    <dbReference type="NCBI Taxonomy" id="186058"/>
    <lineage>
        <taxon>Eukaryota</taxon>
        <taxon>Viridiplantae</taxon>
        <taxon>Streptophyta</taxon>
        <taxon>Embryophyta</taxon>
        <taxon>Tracheophyta</taxon>
        <taxon>Spermatophyta</taxon>
        <taxon>Magnoliopsida</taxon>
        <taxon>eudicotyledons</taxon>
        <taxon>Gunneridae</taxon>
        <taxon>Pentapetalae</taxon>
        <taxon>asterids</taxon>
        <taxon>lamiids</taxon>
        <taxon>Solanales</taxon>
        <taxon>Convolvulaceae</taxon>
        <taxon>Cuscuteae</taxon>
        <taxon>Cuscuta</taxon>
        <taxon>Cuscuta subgen. Cuscuta</taxon>
    </lineage>
</organism>
<gene>
    <name evidence="1" type="ORF">CEPIT_LOCUS3924</name>
</gene>
<accession>A0AAV0CB77</accession>
<dbReference type="AlphaFoldDB" id="A0AAV0CB77"/>
<protein>
    <submittedName>
        <fullName evidence="1">Uncharacterized protein</fullName>
    </submittedName>
</protein>
<evidence type="ECO:0000313" key="1">
    <source>
        <dbReference type="EMBL" id="CAH9071493.1"/>
    </source>
</evidence>
<feature type="non-terminal residue" evidence="1">
    <location>
        <position position="240"/>
    </location>
</feature>
<reference evidence="1" key="1">
    <citation type="submission" date="2022-07" db="EMBL/GenBank/DDBJ databases">
        <authorList>
            <person name="Macas J."/>
            <person name="Novak P."/>
            <person name="Neumann P."/>
        </authorList>
    </citation>
    <scope>NUCLEOTIDE SEQUENCE</scope>
</reference>
<comment type="caution">
    <text evidence="1">The sequence shown here is derived from an EMBL/GenBank/DDBJ whole genome shotgun (WGS) entry which is preliminary data.</text>
</comment>
<name>A0AAV0CB77_9ASTE</name>